<dbReference type="Proteomes" id="UP000272942">
    <property type="component" value="Unassembled WGS sequence"/>
</dbReference>
<reference evidence="1 2" key="2">
    <citation type="submission" date="2018-11" db="EMBL/GenBank/DDBJ databases">
        <authorList>
            <consortium name="Pathogen Informatics"/>
        </authorList>
    </citation>
    <scope>NUCLEOTIDE SEQUENCE [LARGE SCALE GENOMIC DNA]</scope>
    <source>
        <strain evidence="1 2">Egypt</strain>
    </source>
</reference>
<accession>A0A183BH10</accession>
<reference evidence="3" key="1">
    <citation type="submission" date="2016-06" db="UniProtKB">
        <authorList>
            <consortium name="WormBaseParasite"/>
        </authorList>
    </citation>
    <scope>IDENTIFICATION</scope>
</reference>
<evidence type="ECO:0000313" key="3">
    <source>
        <dbReference type="WBParaSite" id="ECPE_0001854501-mRNA-1"/>
    </source>
</evidence>
<proteinExistence type="predicted"/>
<dbReference type="AlphaFoldDB" id="A0A183BH10"/>
<dbReference type="WBParaSite" id="ECPE_0001854501-mRNA-1">
    <property type="protein sequence ID" value="ECPE_0001854501-mRNA-1"/>
    <property type="gene ID" value="ECPE_0001854501"/>
</dbReference>
<keyword evidence="2" id="KW-1185">Reference proteome</keyword>
<dbReference type="EMBL" id="UZAN01079587">
    <property type="protein sequence ID" value="VDP96469.1"/>
    <property type="molecule type" value="Genomic_DNA"/>
</dbReference>
<organism evidence="3">
    <name type="scientific">Echinostoma caproni</name>
    <dbReference type="NCBI Taxonomy" id="27848"/>
    <lineage>
        <taxon>Eukaryota</taxon>
        <taxon>Metazoa</taxon>
        <taxon>Spiralia</taxon>
        <taxon>Lophotrochozoa</taxon>
        <taxon>Platyhelminthes</taxon>
        <taxon>Trematoda</taxon>
        <taxon>Digenea</taxon>
        <taxon>Plagiorchiida</taxon>
        <taxon>Echinostomata</taxon>
        <taxon>Echinostomatoidea</taxon>
        <taxon>Echinostomatidae</taxon>
        <taxon>Echinostoma</taxon>
    </lineage>
</organism>
<sequence>MKHSKTSAPLKRCYSRINVGALQEAAEHVDWVPLAPEPMLEERWLDIKTGPFRMNDKLAPFKQEQCAKTYLAEATARERSRPVGSCKTPYLVLDCLSAIGRIFEVCFIVNLE</sequence>
<protein>
    <submittedName>
        <fullName evidence="3">Transposase</fullName>
    </submittedName>
</protein>
<evidence type="ECO:0000313" key="1">
    <source>
        <dbReference type="EMBL" id="VDP96469.1"/>
    </source>
</evidence>
<gene>
    <name evidence="1" type="ORF">ECPE_LOCUS18495</name>
</gene>
<evidence type="ECO:0000313" key="2">
    <source>
        <dbReference type="Proteomes" id="UP000272942"/>
    </source>
</evidence>
<name>A0A183BH10_9TREM</name>